<feature type="compositionally biased region" description="Low complexity" evidence="5">
    <location>
        <begin position="472"/>
        <end position="481"/>
    </location>
</feature>
<dbReference type="PANTHER" id="PTHR10159">
    <property type="entry name" value="DUAL SPECIFICITY PROTEIN PHOSPHATASE"/>
    <property type="match status" value="1"/>
</dbReference>
<dbReference type="Pfam" id="PF00782">
    <property type="entry name" value="DSPc"/>
    <property type="match status" value="1"/>
</dbReference>
<dbReference type="EC" id="3.1.3.48" evidence="2"/>
<feature type="compositionally biased region" description="Low complexity" evidence="5">
    <location>
        <begin position="31"/>
        <end position="43"/>
    </location>
</feature>
<feature type="region of interest" description="Disordered" evidence="5">
    <location>
        <begin position="330"/>
        <end position="358"/>
    </location>
</feature>
<dbReference type="PANTHER" id="PTHR10159:SF519">
    <property type="entry name" value="DUAL SPECIFICITY PROTEIN PHOSPHATASE MPK3"/>
    <property type="match status" value="1"/>
</dbReference>
<dbReference type="PROSITE" id="PS00383">
    <property type="entry name" value="TYR_PHOSPHATASE_1"/>
    <property type="match status" value="1"/>
</dbReference>
<dbReference type="Gene3D" id="3.90.190.10">
    <property type="entry name" value="Protein tyrosine phosphatase superfamily"/>
    <property type="match status" value="1"/>
</dbReference>
<dbReference type="GO" id="GO:0033550">
    <property type="term" value="F:MAP kinase tyrosine phosphatase activity"/>
    <property type="evidence" value="ECO:0007669"/>
    <property type="project" value="TreeGrafter"/>
</dbReference>
<dbReference type="EMBL" id="JAAAIL010000041">
    <property type="protein sequence ID" value="KAG0280909.1"/>
    <property type="molecule type" value="Genomic_DNA"/>
</dbReference>
<feature type="compositionally biased region" description="Low complexity" evidence="5">
    <location>
        <begin position="497"/>
        <end position="530"/>
    </location>
</feature>
<dbReference type="InterPro" id="IPR020422">
    <property type="entry name" value="TYR_PHOSPHATASE_DUAL_dom"/>
</dbReference>
<feature type="region of interest" description="Disordered" evidence="5">
    <location>
        <begin position="1"/>
        <end position="64"/>
    </location>
</feature>
<evidence type="ECO:0000313" key="8">
    <source>
        <dbReference type="EMBL" id="KAG0280909.1"/>
    </source>
</evidence>
<feature type="compositionally biased region" description="Low complexity" evidence="5">
    <location>
        <begin position="400"/>
        <end position="415"/>
    </location>
</feature>
<dbReference type="GO" id="GO:0017017">
    <property type="term" value="F:MAP kinase tyrosine/serine/threonine phosphatase activity"/>
    <property type="evidence" value="ECO:0007669"/>
    <property type="project" value="TreeGrafter"/>
</dbReference>
<evidence type="ECO:0000256" key="4">
    <source>
        <dbReference type="ARBA" id="ARBA00022912"/>
    </source>
</evidence>
<dbReference type="SMART" id="SM00195">
    <property type="entry name" value="DSPc"/>
    <property type="match status" value="1"/>
</dbReference>
<dbReference type="GO" id="GO:0043409">
    <property type="term" value="P:negative regulation of MAPK cascade"/>
    <property type="evidence" value="ECO:0007669"/>
    <property type="project" value="TreeGrafter"/>
</dbReference>
<name>A0AAD4HAP4_9FUNG</name>
<dbReference type="PROSITE" id="PS50056">
    <property type="entry name" value="TYR_PHOSPHATASE_2"/>
    <property type="match status" value="1"/>
</dbReference>
<reference evidence="8" key="1">
    <citation type="journal article" date="2020" name="Fungal Divers.">
        <title>Resolving the Mortierellaceae phylogeny through synthesis of multi-gene phylogenetics and phylogenomics.</title>
        <authorList>
            <person name="Vandepol N."/>
            <person name="Liber J."/>
            <person name="Desiro A."/>
            <person name="Na H."/>
            <person name="Kennedy M."/>
            <person name="Barry K."/>
            <person name="Grigoriev I.V."/>
            <person name="Miller A.N."/>
            <person name="O'Donnell K."/>
            <person name="Stajich J.E."/>
            <person name="Bonito G."/>
        </authorList>
    </citation>
    <scope>NUCLEOTIDE SEQUENCE</scope>
    <source>
        <strain evidence="8">NRRL 28262</strain>
    </source>
</reference>
<evidence type="ECO:0000256" key="5">
    <source>
        <dbReference type="SAM" id="MobiDB-lite"/>
    </source>
</evidence>
<feature type="compositionally biased region" description="Low complexity" evidence="5">
    <location>
        <begin position="50"/>
        <end position="59"/>
    </location>
</feature>
<keyword evidence="4" id="KW-0904">Protein phosphatase</keyword>
<dbReference type="InterPro" id="IPR000340">
    <property type="entry name" value="Dual-sp_phosphatase_cat-dom"/>
</dbReference>
<accession>A0AAD4HAP4</accession>
<dbReference type="PROSITE" id="PS50054">
    <property type="entry name" value="TYR_PHOSPHATASE_DUAL"/>
    <property type="match status" value="1"/>
</dbReference>
<feature type="region of interest" description="Disordered" evidence="5">
    <location>
        <begin position="393"/>
        <end position="421"/>
    </location>
</feature>
<dbReference type="SUPFAM" id="SSF52799">
    <property type="entry name" value="(Phosphotyrosine protein) phosphatases II"/>
    <property type="match status" value="1"/>
</dbReference>
<dbReference type="Proteomes" id="UP001194580">
    <property type="component" value="Unassembled WGS sequence"/>
</dbReference>
<sequence length="573" mass="61105">MASASSPSFPPTSSLSSRRPFTPAPLSSALTNSSSTHPPSTSTIGNPAVATTTTTTADTTSRRHSQLLLDQALPTPRLPLSTNPSSTHRPISAYFADFSAECGAASPYTSEPVCVLPHLYLGAEHNATDVKVLSRLGITAVLNVAVEITQQEQQQQQQLLQLPTRKPIGGGGDRVVLDPLSGNSIHYKSLSWTHHQRNLRSEFPSAFDYIEEAKTRGGKVLVHCQLGVSRSASLVIAYVMKTLQMGLTDAYELVKARSAVISPNMSLMYQLSEFEKSLKNDKAVSKSPIYMDEDEEEYPYPTERMNVDGDDTPASSPIVAIMVAAATPKTPRTPKTLLPPVTTRPRSSHYLSSAPIPQTPMTDRFSFSSFGPSPITPVTASPPSSVSTIAHTTTTMGPVPRTRLQLQPTTPTTPRYSSQPLQPIQQYPEGLPIHNTRGPSMVYTPLSALSNPTPVIPSTPIRLSPPMLAFASTTPTTPTSTGFSAKRQQKQAPAALSLSSSSSSVSSFATSSHSRPSSTSSASSTSISTTLPDSPLQPTTPHSAAMKLTLAPTTTSSSSSPVLLPLSLHRLLR</sequence>
<evidence type="ECO:0000256" key="1">
    <source>
        <dbReference type="ARBA" id="ARBA00008601"/>
    </source>
</evidence>
<dbReference type="InterPro" id="IPR000387">
    <property type="entry name" value="Tyr_Pase_dom"/>
</dbReference>
<feature type="compositionally biased region" description="Low complexity" evidence="5">
    <location>
        <begin position="1"/>
        <end position="21"/>
    </location>
</feature>
<feature type="compositionally biased region" description="Low complexity" evidence="5">
    <location>
        <begin position="330"/>
        <end position="345"/>
    </location>
</feature>
<feature type="domain" description="Tyrosine specific protein phosphatases" evidence="7">
    <location>
        <begin position="201"/>
        <end position="257"/>
    </location>
</feature>
<evidence type="ECO:0000256" key="3">
    <source>
        <dbReference type="ARBA" id="ARBA00022801"/>
    </source>
</evidence>
<evidence type="ECO:0000313" key="9">
    <source>
        <dbReference type="Proteomes" id="UP001194580"/>
    </source>
</evidence>
<protein>
    <recommendedName>
        <fullName evidence="2">protein-tyrosine-phosphatase</fullName>
        <ecNumber evidence="2">3.1.3.48</ecNumber>
    </recommendedName>
</protein>
<comment type="caution">
    <text evidence="8">The sequence shown here is derived from an EMBL/GenBank/DDBJ whole genome shotgun (WGS) entry which is preliminary data.</text>
</comment>
<proteinExistence type="inferred from homology"/>
<evidence type="ECO:0000256" key="2">
    <source>
        <dbReference type="ARBA" id="ARBA00013064"/>
    </source>
</evidence>
<dbReference type="AlphaFoldDB" id="A0AAD4HAP4"/>
<feature type="region of interest" description="Disordered" evidence="5">
    <location>
        <begin position="466"/>
        <end position="541"/>
    </location>
</feature>
<dbReference type="InterPro" id="IPR016130">
    <property type="entry name" value="Tyr_Pase_AS"/>
</dbReference>
<keyword evidence="3" id="KW-0378">Hydrolase</keyword>
<feature type="domain" description="Tyrosine-protein phosphatase" evidence="6">
    <location>
        <begin position="111"/>
        <end position="280"/>
    </location>
</feature>
<dbReference type="CDD" id="cd14498">
    <property type="entry name" value="DSP"/>
    <property type="match status" value="1"/>
</dbReference>
<evidence type="ECO:0000259" key="7">
    <source>
        <dbReference type="PROSITE" id="PS50056"/>
    </source>
</evidence>
<organism evidence="8 9">
    <name type="scientific">Linnemannia exigua</name>
    <dbReference type="NCBI Taxonomy" id="604196"/>
    <lineage>
        <taxon>Eukaryota</taxon>
        <taxon>Fungi</taxon>
        <taxon>Fungi incertae sedis</taxon>
        <taxon>Mucoromycota</taxon>
        <taxon>Mortierellomycotina</taxon>
        <taxon>Mortierellomycetes</taxon>
        <taxon>Mortierellales</taxon>
        <taxon>Mortierellaceae</taxon>
        <taxon>Linnemannia</taxon>
    </lineage>
</organism>
<dbReference type="GO" id="GO:0008330">
    <property type="term" value="F:protein tyrosine/threonine phosphatase activity"/>
    <property type="evidence" value="ECO:0007669"/>
    <property type="project" value="TreeGrafter"/>
</dbReference>
<comment type="similarity">
    <text evidence="1">Belongs to the protein-tyrosine phosphatase family. Non-receptor class dual specificity subfamily.</text>
</comment>
<evidence type="ECO:0000259" key="6">
    <source>
        <dbReference type="PROSITE" id="PS50054"/>
    </source>
</evidence>
<feature type="compositionally biased region" description="Polar residues" evidence="5">
    <location>
        <begin position="349"/>
        <end position="358"/>
    </location>
</feature>
<dbReference type="InterPro" id="IPR029021">
    <property type="entry name" value="Prot-tyrosine_phosphatase-like"/>
</dbReference>
<keyword evidence="9" id="KW-1185">Reference proteome</keyword>
<gene>
    <name evidence="8" type="ORF">BGZ95_008081</name>
</gene>
<dbReference type="GO" id="GO:0005737">
    <property type="term" value="C:cytoplasm"/>
    <property type="evidence" value="ECO:0007669"/>
    <property type="project" value="TreeGrafter"/>
</dbReference>